<organism evidence="1 2">
    <name type="scientific">Micromonospora lupini str. Lupac 08</name>
    <dbReference type="NCBI Taxonomy" id="1150864"/>
    <lineage>
        <taxon>Bacteria</taxon>
        <taxon>Bacillati</taxon>
        <taxon>Actinomycetota</taxon>
        <taxon>Actinomycetes</taxon>
        <taxon>Micromonosporales</taxon>
        <taxon>Micromonosporaceae</taxon>
        <taxon>Micromonospora</taxon>
    </lineage>
</organism>
<accession>I0KVX0</accession>
<name>I0KVX0_9ACTN</name>
<dbReference type="AlphaFoldDB" id="I0KVX0"/>
<dbReference type="Proteomes" id="UP000003448">
    <property type="component" value="Unassembled WGS sequence"/>
</dbReference>
<comment type="caution">
    <text evidence="1">The sequence shown here is derived from an EMBL/GenBank/DDBJ whole genome shotgun (WGS) entry which is preliminary data.</text>
</comment>
<proteinExistence type="predicted"/>
<gene>
    <name evidence="1" type="ORF">MILUP08_40627</name>
</gene>
<reference evidence="2" key="1">
    <citation type="journal article" date="2012" name="J. Bacteriol.">
        <title>Genome Sequence of Micromonospora lupini Lupac 08, Isolated from Root Nodules of Lupinus angustifolius.</title>
        <authorList>
            <person name="Alonso-Vega P."/>
            <person name="Normand P."/>
            <person name="Bacigalupe R."/>
            <person name="Pujic P."/>
            <person name="Lajus A."/>
            <person name="Vallenet D."/>
            <person name="Carro L."/>
            <person name="Coll P."/>
            <person name="Trujillo M.E."/>
        </authorList>
    </citation>
    <scope>NUCLEOTIDE SEQUENCE [LARGE SCALE GENOMIC DNA]</scope>
    <source>
        <strain evidence="2">Lupac 08</strain>
    </source>
</reference>
<dbReference type="EMBL" id="CAIE01000009">
    <property type="protein sequence ID" value="CCH15717.1"/>
    <property type="molecule type" value="Genomic_DNA"/>
</dbReference>
<dbReference type="STRING" id="1150864.MILUP08_40627"/>
<protein>
    <submittedName>
        <fullName evidence="1">Uncharacterized protein</fullName>
    </submittedName>
</protein>
<evidence type="ECO:0000313" key="1">
    <source>
        <dbReference type="EMBL" id="CCH15717.1"/>
    </source>
</evidence>
<evidence type="ECO:0000313" key="2">
    <source>
        <dbReference type="Proteomes" id="UP000003448"/>
    </source>
</evidence>
<keyword evidence="2" id="KW-1185">Reference proteome</keyword>
<sequence length="109" mass="11085">MVGSTRRSAWIVVRAETVAVICRKVIIAPRHMAIRVTGREPRTDVRVVTAGPVGAALAGPVGAALAGPVGAALAGPVGAALLVVTRRPRVGVLLACLCKSQQFPSESPG</sequence>